<dbReference type="InterPro" id="IPR011990">
    <property type="entry name" value="TPR-like_helical_dom_sf"/>
</dbReference>
<keyword evidence="3" id="KW-1185">Reference proteome</keyword>
<dbReference type="Pfam" id="PF00931">
    <property type="entry name" value="NB-ARC"/>
    <property type="match status" value="1"/>
</dbReference>
<evidence type="ECO:0000259" key="1">
    <source>
        <dbReference type="PROSITE" id="PS50104"/>
    </source>
</evidence>
<dbReference type="SUPFAM" id="SSF48452">
    <property type="entry name" value="TPR-like"/>
    <property type="match status" value="1"/>
</dbReference>
<dbReference type="SUPFAM" id="SSF52200">
    <property type="entry name" value="Toll/Interleukin receptor TIR domain"/>
    <property type="match status" value="1"/>
</dbReference>
<dbReference type="InterPro" id="IPR035897">
    <property type="entry name" value="Toll_tir_struct_dom_sf"/>
</dbReference>
<dbReference type="InterPro" id="IPR042197">
    <property type="entry name" value="Apaf_helical"/>
</dbReference>
<dbReference type="InterPro" id="IPR044974">
    <property type="entry name" value="Disease_R_plants"/>
</dbReference>
<dbReference type="Gene3D" id="3.40.50.300">
    <property type="entry name" value="P-loop containing nucleotide triphosphate hydrolases"/>
    <property type="match status" value="1"/>
</dbReference>
<evidence type="ECO:0000313" key="3">
    <source>
        <dbReference type="Proteomes" id="UP001620514"/>
    </source>
</evidence>
<dbReference type="InterPro" id="IPR000157">
    <property type="entry name" value="TIR_dom"/>
</dbReference>
<dbReference type="Proteomes" id="UP001620514">
    <property type="component" value="Unassembled WGS sequence"/>
</dbReference>
<dbReference type="PRINTS" id="PR00364">
    <property type="entry name" value="DISEASERSIST"/>
</dbReference>
<dbReference type="Gene3D" id="1.25.40.10">
    <property type="entry name" value="Tetratricopeptide repeat domain"/>
    <property type="match status" value="1"/>
</dbReference>
<dbReference type="PROSITE" id="PS50104">
    <property type="entry name" value="TIR"/>
    <property type="match status" value="1"/>
</dbReference>
<dbReference type="InterPro" id="IPR027417">
    <property type="entry name" value="P-loop_NTPase"/>
</dbReference>
<protein>
    <submittedName>
        <fullName evidence="2">Tetratricopeptide (TPR) repeat protein</fullName>
    </submittedName>
</protein>
<dbReference type="EMBL" id="JBIYDN010000007">
    <property type="protein sequence ID" value="MFK4442786.1"/>
    <property type="molecule type" value="Genomic_DNA"/>
</dbReference>
<organism evidence="2 3">
    <name type="scientific">Caballeronia udeis</name>
    <dbReference type="NCBI Taxonomy" id="1232866"/>
    <lineage>
        <taxon>Bacteria</taxon>
        <taxon>Pseudomonadati</taxon>
        <taxon>Pseudomonadota</taxon>
        <taxon>Betaproteobacteria</taxon>
        <taxon>Burkholderiales</taxon>
        <taxon>Burkholderiaceae</taxon>
        <taxon>Caballeronia</taxon>
    </lineage>
</organism>
<comment type="caution">
    <text evidence="2">The sequence shown here is derived from an EMBL/GenBank/DDBJ whole genome shotgun (WGS) entry which is preliminary data.</text>
</comment>
<dbReference type="Gene3D" id="1.10.8.430">
    <property type="entry name" value="Helical domain of apoptotic protease-activating factors"/>
    <property type="match status" value="1"/>
</dbReference>
<dbReference type="RefSeq" id="WP_404607161.1">
    <property type="nucleotide sequence ID" value="NZ_JBIYDN010000007.1"/>
</dbReference>
<accession>A0ABW8MJ36</accession>
<dbReference type="Pfam" id="PF13676">
    <property type="entry name" value="TIR_2"/>
    <property type="match status" value="1"/>
</dbReference>
<sequence length="959" mass="108324">MTFGTFGTNVNKPIFVSYRRTNEANISGLAIRLRESFGAEHVFIDQMAFRPGDHFPDGLKQAIQDAKVVIAIIGPHWEEALAGRAAKHQVDFVLEELRTALEANIRIIPVIVGRPENAIKAPLLPASLQGLCSLHVVHLRQYNCMIEDEAKTQNLMREIGMIPGVPRTRSGKPIPRYAPTPGRYPVSWEEIKRLGSEIFSWLSREIEKGGENLSISIWGIPGMGKSTLVEHIASDDRIFEFYPDGVLFCRVGKDATDRQVILSLEEWARKDKLDIPPADIADMERIKDTEVQLRQWQEIISRELAGRKMLLVIDDVWDEGIGRALMVGGKDCGYLFTTRQRRVANDLGNLVIPMPKLTEKQSLALLREIAPGAFFAGNSGERVFDHIKSVVQKVDGLPLALVLIGSTLKIESQNANPARHIEQALNLFDRATERLAKRIPSPGSTLKEITLAAVINASYQALNERRANGATLQRALCRLTVLRPDPESFSPELAAQVIRDLQESEAPDQKPILDQLTDSGLVGFSSYDAQSDLNRHDADVSEKELYTIHRTISDCVALYLSPAEKQSIYQSAAEYFAERLTTIEKKFQEEGTDFKSSYRYESAAWQDAMDNWRFYLMIQGDYKTAAFKFTHSWFCAFWWWGCFDNFQFCDELVRDWPTEGFANYDAEKDQHELIQILSSYPKETGERRVGKSPRWHAVRRSLERIGLARQLGGDVSDFNSEQRELRGLMSIFLAETYRYGEDNFQAAEEFYRDAVLMFEPTAGASQVSWNRPWVRYHLADCLYEAGRMDDAELITLDAYKQGQEQGDLEIQSQLLRLQADIAVSRNDLGTAIEKFNRSVANAYAFQAFSDATTENDPDGYTVQFYPMIIKRCSNSLLRLYAIDPASALTIAGALRARWQRESDGGEVRAALDSANPDNLSACLFAPIFSMENLGDSEAKIKYAKTVRDYLAAANFHFER</sequence>
<dbReference type="Gene3D" id="3.40.50.10140">
    <property type="entry name" value="Toll/interleukin-1 receptor homology (TIR) domain"/>
    <property type="match status" value="1"/>
</dbReference>
<feature type="domain" description="TIR" evidence="1">
    <location>
        <begin position="10"/>
        <end position="159"/>
    </location>
</feature>
<gene>
    <name evidence="2" type="ORF">ABH943_002802</name>
</gene>
<name>A0ABW8MJ36_9BURK</name>
<reference evidence="2 3" key="1">
    <citation type="submission" date="2024-10" db="EMBL/GenBank/DDBJ databases">
        <authorList>
            <person name="Deangelis K."/>
            <person name="Huntemann M."/>
            <person name="Clum A."/>
            <person name="Wang J."/>
            <person name="Palaniappan K."/>
            <person name="Ritter S."/>
            <person name="Chen I.-M."/>
            <person name="Stamatis D."/>
            <person name="Reddy T."/>
            <person name="O'Malley R."/>
            <person name="Daum C."/>
            <person name="Ng V."/>
            <person name="Ivanova N."/>
            <person name="Kyrpides N."/>
            <person name="Woyke T."/>
        </authorList>
    </citation>
    <scope>NUCLEOTIDE SEQUENCE [LARGE SCALE GENOMIC DNA]</scope>
    <source>
        <strain evidence="2 3">GAS97</strain>
    </source>
</reference>
<dbReference type="PANTHER" id="PTHR23155:SF1211">
    <property type="entry name" value="OS09G0313500 PROTEIN"/>
    <property type="match status" value="1"/>
</dbReference>
<evidence type="ECO:0000313" key="2">
    <source>
        <dbReference type="EMBL" id="MFK4442786.1"/>
    </source>
</evidence>
<proteinExistence type="predicted"/>
<dbReference type="PANTHER" id="PTHR23155">
    <property type="entry name" value="DISEASE RESISTANCE PROTEIN RP"/>
    <property type="match status" value="1"/>
</dbReference>
<dbReference type="SUPFAM" id="SSF52540">
    <property type="entry name" value="P-loop containing nucleoside triphosphate hydrolases"/>
    <property type="match status" value="1"/>
</dbReference>
<dbReference type="InterPro" id="IPR002182">
    <property type="entry name" value="NB-ARC"/>
</dbReference>
<reference evidence="2 3" key="2">
    <citation type="submission" date="2024-11" db="EMBL/GenBank/DDBJ databases">
        <title>Using genomics to understand microbial adaptation to soil warming.</title>
        <authorList>
            <person name="Deangelis K.M. PhD."/>
        </authorList>
    </citation>
    <scope>NUCLEOTIDE SEQUENCE [LARGE SCALE GENOMIC DNA]</scope>
    <source>
        <strain evidence="2 3">GAS97</strain>
    </source>
</reference>